<name>A0A803NNR3_CANSA</name>
<dbReference type="PANTHER" id="PTHR47703:SF2">
    <property type="entry name" value="D-AMINOACID AMINOTRANSFERASE-LIKE PLP-DEPENDENT ENZYMES SUPERFAMILY PROTEIN"/>
    <property type="match status" value="1"/>
</dbReference>
<dbReference type="InterPro" id="IPR036038">
    <property type="entry name" value="Aminotransferase-like"/>
</dbReference>
<evidence type="ECO:0000313" key="2">
    <source>
        <dbReference type="Proteomes" id="UP000596661"/>
    </source>
</evidence>
<dbReference type="OMA" id="TWESEIH"/>
<dbReference type="GO" id="GO:0003824">
    <property type="term" value="F:catalytic activity"/>
    <property type="evidence" value="ECO:0007669"/>
    <property type="project" value="InterPro"/>
</dbReference>
<dbReference type="Proteomes" id="UP000596661">
    <property type="component" value="Chromosome 1"/>
</dbReference>
<dbReference type="Gramene" id="evm.model.01.349">
    <property type="protein sequence ID" value="cds.evm.model.01.349"/>
    <property type="gene ID" value="evm.TU.01.349"/>
</dbReference>
<dbReference type="EnsemblPlants" id="evm.model.01.349">
    <property type="protein sequence ID" value="cds.evm.model.01.349"/>
    <property type="gene ID" value="evm.TU.01.349"/>
</dbReference>
<dbReference type="EMBL" id="UZAU01000009">
    <property type="status" value="NOT_ANNOTATED_CDS"/>
    <property type="molecule type" value="Genomic_DNA"/>
</dbReference>
<protein>
    <submittedName>
        <fullName evidence="1">Uncharacterized protein</fullName>
    </submittedName>
</protein>
<evidence type="ECO:0000313" key="1">
    <source>
        <dbReference type="EnsemblPlants" id="cds.evm.model.01.349"/>
    </source>
</evidence>
<dbReference type="AlphaFoldDB" id="A0A803NNR3"/>
<keyword evidence="2" id="KW-1185">Reference proteome</keyword>
<dbReference type="PANTHER" id="PTHR47703">
    <property type="entry name" value="D-AMINOACID AMINOTRANSFERASE-LIKE PLP-DEPENDENT ENZYMES SUPERFAMILY PROTEIN"/>
    <property type="match status" value="1"/>
</dbReference>
<reference evidence="1" key="1">
    <citation type="submission" date="2018-11" db="EMBL/GenBank/DDBJ databases">
        <authorList>
            <person name="Grassa J C."/>
        </authorList>
    </citation>
    <scope>NUCLEOTIDE SEQUENCE [LARGE SCALE GENOMIC DNA]</scope>
</reference>
<dbReference type="Pfam" id="PF01063">
    <property type="entry name" value="Aminotran_4"/>
    <property type="match status" value="1"/>
</dbReference>
<dbReference type="InterPro" id="IPR001544">
    <property type="entry name" value="Aminotrans_IV"/>
</dbReference>
<dbReference type="InterPro" id="IPR043132">
    <property type="entry name" value="BCAT-like_C"/>
</dbReference>
<proteinExistence type="predicted"/>
<dbReference type="Gene3D" id="3.20.10.10">
    <property type="entry name" value="D-amino Acid Aminotransferase, subunit A, domain 2"/>
    <property type="match status" value="1"/>
</dbReference>
<reference evidence="1" key="2">
    <citation type="submission" date="2021-03" db="UniProtKB">
        <authorList>
            <consortium name="EnsemblPlants"/>
        </authorList>
    </citation>
    <scope>IDENTIFICATION</scope>
</reference>
<dbReference type="SUPFAM" id="SSF56752">
    <property type="entry name" value="D-aminoacid aminotransferase-like PLP-dependent enzymes"/>
    <property type="match status" value="1"/>
</dbReference>
<accession>A0A803NNR3</accession>
<organism evidence="1 2">
    <name type="scientific">Cannabis sativa</name>
    <name type="common">Hemp</name>
    <name type="synonym">Marijuana</name>
    <dbReference type="NCBI Taxonomy" id="3483"/>
    <lineage>
        <taxon>Eukaryota</taxon>
        <taxon>Viridiplantae</taxon>
        <taxon>Streptophyta</taxon>
        <taxon>Embryophyta</taxon>
        <taxon>Tracheophyta</taxon>
        <taxon>Spermatophyta</taxon>
        <taxon>Magnoliopsida</taxon>
        <taxon>eudicotyledons</taxon>
        <taxon>Gunneridae</taxon>
        <taxon>Pentapetalae</taxon>
        <taxon>rosids</taxon>
        <taxon>fabids</taxon>
        <taxon>Rosales</taxon>
        <taxon>Cannabaceae</taxon>
        <taxon>Cannabis</taxon>
    </lineage>
</organism>
<sequence length="288" mass="32098">MAFSLTPPTSLPYQPSSKPIQLLFEAKRFSKDLSPHFSTISGTWESEIHGLVNDSVRKVVPIALKERSEDVFDVLVYIGDFVPPVFGIRENGSHLAVVGPGRDVASAKVRKSLEKLKPPLATDLLLSNDGNRLLEGSVTNFFVVCRKVKNDQVDKDGAEGTSFDEKESIDCFEVQTAPIGDGVLPGVIRQLVIEVCLTKGIPFREVAPMWSEHEIWEEAFLTNSLRLLQHVETVSIPDSWDSLNSKSWKDISWNKKQFEQSPGIITRLIQKEVIEKANLEGYSFSEAA</sequence>